<evidence type="ECO:0000313" key="2">
    <source>
        <dbReference type="Proteomes" id="UP001345219"/>
    </source>
</evidence>
<dbReference type="Gene3D" id="3.30.70.330">
    <property type="match status" value="1"/>
</dbReference>
<dbReference type="GO" id="GO:0003676">
    <property type="term" value="F:nucleic acid binding"/>
    <property type="evidence" value="ECO:0007669"/>
    <property type="project" value="InterPro"/>
</dbReference>
<dbReference type="InterPro" id="IPR035979">
    <property type="entry name" value="RBD_domain_sf"/>
</dbReference>
<gene>
    <name evidence="1" type="ORF">SAY87_001460</name>
</gene>
<evidence type="ECO:0000313" key="1">
    <source>
        <dbReference type="EMBL" id="KAK4743459.1"/>
    </source>
</evidence>
<name>A0AAN7GT47_9MYRT</name>
<proteinExistence type="predicted"/>
<dbReference type="AlphaFoldDB" id="A0AAN7GT47"/>
<reference evidence="1 2" key="1">
    <citation type="journal article" date="2023" name="Hortic Res">
        <title>Pangenome of water caltrop reveals structural variations and asymmetric subgenome divergence after allopolyploidization.</title>
        <authorList>
            <person name="Zhang X."/>
            <person name="Chen Y."/>
            <person name="Wang L."/>
            <person name="Yuan Y."/>
            <person name="Fang M."/>
            <person name="Shi L."/>
            <person name="Lu R."/>
            <person name="Comes H.P."/>
            <person name="Ma Y."/>
            <person name="Chen Y."/>
            <person name="Huang G."/>
            <person name="Zhou Y."/>
            <person name="Zheng Z."/>
            <person name="Qiu Y."/>
        </authorList>
    </citation>
    <scope>NUCLEOTIDE SEQUENCE [LARGE SCALE GENOMIC DNA]</scope>
    <source>
        <tissue evidence="1">Roots</tissue>
    </source>
</reference>
<dbReference type="EMBL" id="JAXIOK010000023">
    <property type="protein sequence ID" value="KAK4743459.1"/>
    <property type="molecule type" value="Genomic_DNA"/>
</dbReference>
<dbReference type="Proteomes" id="UP001345219">
    <property type="component" value="Chromosome 1"/>
</dbReference>
<organism evidence="1 2">
    <name type="scientific">Trapa incisa</name>
    <dbReference type="NCBI Taxonomy" id="236973"/>
    <lineage>
        <taxon>Eukaryota</taxon>
        <taxon>Viridiplantae</taxon>
        <taxon>Streptophyta</taxon>
        <taxon>Embryophyta</taxon>
        <taxon>Tracheophyta</taxon>
        <taxon>Spermatophyta</taxon>
        <taxon>Magnoliopsida</taxon>
        <taxon>eudicotyledons</taxon>
        <taxon>Gunneridae</taxon>
        <taxon>Pentapetalae</taxon>
        <taxon>rosids</taxon>
        <taxon>malvids</taxon>
        <taxon>Myrtales</taxon>
        <taxon>Lythraceae</taxon>
        <taxon>Trapa</taxon>
    </lineage>
</organism>
<keyword evidence="2" id="KW-1185">Reference proteome</keyword>
<dbReference type="SUPFAM" id="SSF54928">
    <property type="entry name" value="RNA-binding domain, RBD"/>
    <property type="match status" value="1"/>
</dbReference>
<comment type="caution">
    <text evidence="1">The sequence shown here is derived from an EMBL/GenBank/DDBJ whole genome shotgun (WGS) entry which is preliminary data.</text>
</comment>
<dbReference type="InterPro" id="IPR012677">
    <property type="entry name" value="Nucleotide-bd_a/b_plait_sf"/>
</dbReference>
<accession>A0AAN7GT47</accession>
<sequence>MASASSQQQFPYTQPPSKVICLRDLPGNAREEELVELEKPFSKIVNTVQSTIRKTKVG</sequence>
<protein>
    <submittedName>
        <fullName evidence="1">Uncharacterized protein</fullName>
    </submittedName>
</protein>